<evidence type="ECO:0000256" key="1">
    <source>
        <dbReference type="PROSITE-ProRule" id="PRU00047"/>
    </source>
</evidence>
<dbReference type="OMA" id="ENCDEHR"/>
<dbReference type="PROSITE" id="PS50158">
    <property type="entry name" value="ZF_CCHC"/>
    <property type="match status" value="1"/>
</dbReference>
<dbReference type="Pfam" id="PF00098">
    <property type="entry name" value="zf-CCHC"/>
    <property type="match status" value="1"/>
</dbReference>
<keyword evidence="1" id="KW-0862">Zinc</keyword>
<dbReference type="SMART" id="SM00343">
    <property type="entry name" value="ZnF_C2HC"/>
    <property type="match status" value="1"/>
</dbReference>
<protein>
    <submittedName>
        <fullName evidence="4">Zinc finger, CCHC-type</fullName>
    </submittedName>
</protein>
<accession>A0A1R3JC59</accession>
<comment type="caution">
    <text evidence="4">The sequence shown here is derived from an EMBL/GenBank/DDBJ whole genome shotgun (WGS) entry which is preliminary data.</text>
</comment>
<gene>
    <name evidence="4" type="ORF">CCACVL1_06865</name>
</gene>
<dbReference type="InterPro" id="IPR005162">
    <property type="entry name" value="Retrotrans_gag_dom"/>
</dbReference>
<dbReference type="Proteomes" id="UP000188268">
    <property type="component" value="Unassembled WGS sequence"/>
</dbReference>
<feature type="region of interest" description="Disordered" evidence="2">
    <location>
        <begin position="86"/>
        <end position="154"/>
    </location>
</feature>
<feature type="region of interest" description="Disordered" evidence="2">
    <location>
        <begin position="1"/>
        <end position="52"/>
    </location>
</feature>
<dbReference type="Pfam" id="PF03732">
    <property type="entry name" value="Retrotrans_gag"/>
    <property type="match status" value="1"/>
</dbReference>
<feature type="compositionally biased region" description="Polar residues" evidence="2">
    <location>
        <begin position="86"/>
        <end position="108"/>
    </location>
</feature>
<dbReference type="OrthoDB" id="1001865at2759"/>
<feature type="region of interest" description="Disordered" evidence="2">
    <location>
        <begin position="308"/>
        <end position="339"/>
    </location>
</feature>
<evidence type="ECO:0000313" key="4">
    <source>
        <dbReference type="EMBL" id="OMO92389.1"/>
    </source>
</evidence>
<keyword evidence="1" id="KW-0863">Zinc-finger</keyword>
<dbReference type="AlphaFoldDB" id="A0A1R3JC59"/>
<dbReference type="PANTHER" id="PTHR35046">
    <property type="entry name" value="ZINC KNUCKLE (CCHC-TYPE) FAMILY PROTEIN"/>
    <property type="match status" value="1"/>
</dbReference>
<feature type="domain" description="CCHC-type" evidence="3">
    <location>
        <begin position="345"/>
        <end position="359"/>
    </location>
</feature>
<dbReference type="InterPro" id="IPR036875">
    <property type="entry name" value="Znf_CCHC_sf"/>
</dbReference>
<dbReference type="Gramene" id="OMO92389">
    <property type="protein sequence ID" value="OMO92389"/>
    <property type="gene ID" value="CCACVL1_06865"/>
</dbReference>
<keyword evidence="5" id="KW-1185">Reference proteome</keyword>
<dbReference type="GO" id="GO:0008270">
    <property type="term" value="F:zinc ion binding"/>
    <property type="evidence" value="ECO:0007669"/>
    <property type="project" value="UniProtKB-KW"/>
</dbReference>
<dbReference type="CDD" id="cd00303">
    <property type="entry name" value="retropepsin_like"/>
    <property type="match status" value="1"/>
</dbReference>
<proteinExistence type="predicted"/>
<dbReference type="InterPro" id="IPR001878">
    <property type="entry name" value="Znf_CCHC"/>
</dbReference>
<dbReference type="GO" id="GO:0003676">
    <property type="term" value="F:nucleic acid binding"/>
    <property type="evidence" value="ECO:0007669"/>
    <property type="project" value="InterPro"/>
</dbReference>
<dbReference type="Gene3D" id="4.10.60.10">
    <property type="entry name" value="Zinc finger, CCHC-type"/>
    <property type="match status" value="1"/>
</dbReference>
<evidence type="ECO:0000259" key="3">
    <source>
        <dbReference type="PROSITE" id="PS50158"/>
    </source>
</evidence>
<dbReference type="PANTHER" id="PTHR35046:SF9">
    <property type="entry name" value="RNA-DIRECTED DNA POLYMERASE"/>
    <property type="match status" value="1"/>
</dbReference>
<dbReference type="InterPro" id="IPR021109">
    <property type="entry name" value="Peptidase_aspartic_dom_sf"/>
</dbReference>
<feature type="compositionally biased region" description="Basic and acidic residues" evidence="2">
    <location>
        <begin position="308"/>
        <end position="322"/>
    </location>
</feature>
<reference evidence="4 5" key="1">
    <citation type="submission" date="2013-09" db="EMBL/GenBank/DDBJ databases">
        <title>Corchorus capsularis genome sequencing.</title>
        <authorList>
            <person name="Alam M."/>
            <person name="Haque M.S."/>
            <person name="Islam M.S."/>
            <person name="Emdad E.M."/>
            <person name="Islam M.M."/>
            <person name="Ahmed B."/>
            <person name="Halim A."/>
            <person name="Hossen Q.M.M."/>
            <person name="Hossain M.Z."/>
            <person name="Ahmed R."/>
            <person name="Khan M.M."/>
            <person name="Islam R."/>
            <person name="Rashid M.M."/>
            <person name="Khan S.A."/>
            <person name="Rahman M.S."/>
            <person name="Alam M."/>
        </authorList>
    </citation>
    <scope>NUCLEOTIDE SEQUENCE [LARGE SCALE GENOMIC DNA]</scope>
    <source>
        <strain evidence="5">cv. CVL-1</strain>
        <tissue evidence="4">Whole seedling</tissue>
    </source>
</reference>
<name>A0A1R3JC59_COCAP</name>
<organism evidence="4 5">
    <name type="scientific">Corchorus capsularis</name>
    <name type="common">Jute</name>
    <dbReference type="NCBI Taxonomy" id="210143"/>
    <lineage>
        <taxon>Eukaryota</taxon>
        <taxon>Viridiplantae</taxon>
        <taxon>Streptophyta</taxon>
        <taxon>Embryophyta</taxon>
        <taxon>Tracheophyta</taxon>
        <taxon>Spermatophyta</taxon>
        <taxon>Magnoliopsida</taxon>
        <taxon>eudicotyledons</taxon>
        <taxon>Gunneridae</taxon>
        <taxon>Pentapetalae</taxon>
        <taxon>rosids</taxon>
        <taxon>malvids</taxon>
        <taxon>Malvales</taxon>
        <taxon>Malvaceae</taxon>
        <taxon>Grewioideae</taxon>
        <taxon>Apeibeae</taxon>
        <taxon>Corchorus</taxon>
    </lineage>
</organism>
<evidence type="ECO:0000256" key="2">
    <source>
        <dbReference type="SAM" id="MobiDB-lite"/>
    </source>
</evidence>
<dbReference type="Gene3D" id="2.40.70.10">
    <property type="entry name" value="Acid Proteases"/>
    <property type="match status" value="1"/>
</dbReference>
<feature type="compositionally biased region" description="Acidic residues" evidence="2">
    <location>
        <begin position="387"/>
        <end position="405"/>
    </location>
</feature>
<feature type="compositionally biased region" description="Low complexity" evidence="2">
    <location>
        <begin position="327"/>
        <end position="339"/>
    </location>
</feature>
<dbReference type="EMBL" id="AWWV01008205">
    <property type="protein sequence ID" value="OMO92389.1"/>
    <property type="molecule type" value="Genomic_DNA"/>
</dbReference>
<evidence type="ECO:0000313" key="5">
    <source>
        <dbReference type="Proteomes" id="UP000188268"/>
    </source>
</evidence>
<dbReference type="SUPFAM" id="SSF57756">
    <property type="entry name" value="Retrovirus zinc finger-like domains"/>
    <property type="match status" value="1"/>
</dbReference>
<keyword evidence="1" id="KW-0479">Metal-binding</keyword>
<feature type="region of interest" description="Disordered" evidence="2">
    <location>
        <begin position="377"/>
        <end position="406"/>
    </location>
</feature>
<sequence length="658" mass="74585">MESVSHVLRASGDVDQPTANEPPAKQEPVETLLETSGTKLDLSGTMGDKSQEGEQADLAAMLHTLMQRMDTMNTRFDTLANDVQQVREGQNQQAQPPKQRGNAANNNERVQPPPPRQVVPRLDPMERLRQQELGGQAYNENLQPRRRVEREEPKDNIKYKIPKFNRRGSPADYLEWESKLDMRRNLERPIETWLELKSLMRKRFVPSFYVNSLYQSLQSLSQGTRSVDEYYSEMMLLMSRAEVDEAPQATMARFMAGLKRDIHDIVEMQQHYDVEELLQHALKVESQVKRNGAKKSFALSSSSWKTPIKEDEKTFNKEKEVAQKGVSPKSDSKSSSSSSSKAHVKCFRCQGYGHYAKDCLNKKVMYLNDHGEIVSEDEEFNLGSSGDGDDEGEEYAQDEEDDDGDTPVLLSLVARRTLSAYVKGDVQNQRENLFHIRVHAHGKPSSVIIDGGSCTNIASVYLVKELSLPTTKHPKPYSLCLFNDKEEIKVNKQVLVSLSLGRYKEDVLCDVLPMQACHVLLGRPRQYDNKDQLKVRDEFAKLESQFRDKEKAKHAKPKENCDEHRVALVDKETSSKKVVKECMLATKSEIKEALSDNSVLILLLLKNTLVATNNLEKELPSNIVSLLSDYVDVFPEEIPSVLPPIRGIEHQIDFIPGA</sequence>